<evidence type="ECO:0000256" key="2">
    <source>
        <dbReference type="RuleBase" id="RU000461"/>
    </source>
</evidence>
<evidence type="ECO:0000313" key="4">
    <source>
        <dbReference type="Proteomes" id="UP000790580"/>
    </source>
</evidence>
<sequence>MFLQPESKEQNLSSDFDPVKKETFASAHEEYKELRQKCPVAYSEAYDGFWALFKYQDIVSVLKEPATFVTSVQNVVPKVSTTGRRPPLHLDPPEHTPYRRTLDPFFTDEKMSQIEPLVRETTVQLLQDYIDAGGGDICTNFSHHLPGYVFAKFFNLPTELSMEIREVTKLYVQALNKVDKPAIQQKSLELYDIARTIIQMRKDNPLDPTEDVTSAFLAKTYKGEPLPDELVLGTIRQLIVVGMIAPVVFIGSMSVHLAQNPKIQDQLRKDPSLIPAAIEEYLRLFTPYRGFARTPNKDVELGGRKIKQDEPIAVVFASANRDEEVFPNGDKFILNRPNIKDHIAFGMGPHQCPGAPLARLMLRITLKELLERTKNIELAGEVKMTPFPEWGPVSVPLKVEKV</sequence>
<dbReference type="EMBL" id="JAHQCR010000074">
    <property type="protein sequence ID" value="MBU9723275.1"/>
    <property type="molecule type" value="Genomic_DNA"/>
</dbReference>
<evidence type="ECO:0000256" key="1">
    <source>
        <dbReference type="ARBA" id="ARBA00010617"/>
    </source>
</evidence>
<dbReference type="InterPro" id="IPR002397">
    <property type="entry name" value="Cyt_P450_B"/>
</dbReference>
<dbReference type="PRINTS" id="PR00359">
    <property type="entry name" value="BP450"/>
</dbReference>
<organism evidence="3 4">
    <name type="scientific">Evansella alkalicola</name>
    <dbReference type="NCBI Taxonomy" id="745819"/>
    <lineage>
        <taxon>Bacteria</taxon>
        <taxon>Bacillati</taxon>
        <taxon>Bacillota</taxon>
        <taxon>Bacilli</taxon>
        <taxon>Bacillales</taxon>
        <taxon>Bacillaceae</taxon>
        <taxon>Evansella</taxon>
    </lineage>
</organism>
<keyword evidence="4" id="KW-1185">Reference proteome</keyword>
<dbReference type="InterPro" id="IPR001128">
    <property type="entry name" value="Cyt_P450"/>
</dbReference>
<keyword evidence="2" id="KW-0479">Metal-binding</keyword>
<dbReference type="Proteomes" id="UP000790580">
    <property type="component" value="Unassembled WGS sequence"/>
</dbReference>
<keyword evidence="2" id="KW-0560">Oxidoreductase</keyword>
<gene>
    <name evidence="3" type="ORF">KS407_17805</name>
</gene>
<dbReference type="PANTHER" id="PTHR46696">
    <property type="entry name" value="P450, PUTATIVE (EUROFUNG)-RELATED"/>
    <property type="match status" value="1"/>
</dbReference>
<keyword evidence="2" id="KW-0349">Heme</keyword>
<dbReference type="Gene3D" id="1.10.630.10">
    <property type="entry name" value="Cytochrome P450"/>
    <property type="match status" value="1"/>
</dbReference>
<comment type="similarity">
    <text evidence="1 2">Belongs to the cytochrome P450 family.</text>
</comment>
<dbReference type="PANTHER" id="PTHR46696:SF6">
    <property type="entry name" value="P450, PUTATIVE (EUROFUNG)-RELATED"/>
    <property type="match status" value="1"/>
</dbReference>
<comment type="caution">
    <text evidence="3">The sequence shown here is derived from an EMBL/GenBank/DDBJ whole genome shotgun (WGS) entry which is preliminary data.</text>
</comment>
<dbReference type="SUPFAM" id="SSF48264">
    <property type="entry name" value="Cytochrome P450"/>
    <property type="match status" value="1"/>
</dbReference>
<keyword evidence="2" id="KW-0503">Monooxygenase</keyword>
<proteinExistence type="inferred from homology"/>
<name>A0ABS6JXF8_9BACI</name>
<keyword evidence="2" id="KW-0408">Iron</keyword>
<reference evidence="3 4" key="1">
    <citation type="submission" date="2021-06" db="EMBL/GenBank/DDBJ databases">
        <title>Bacillus sp. RD4P76, an endophyte from a halophyte.</title>
        <authorList>
            <person name="Sun J.-Q."/>
        </authorList>
    </citation>
    <scope>NUCLEOTIDE SEQUENCE [LARGE SCALE GENOMIC DNA]</scope>
    <source>
        <strain evidence="3 4">JCM 17098</strain>
    </source>
</reference>
<accession>A0ABS6JXF8</accession>
<dbReference type="PROSITE" id="PS00086">
    <property type="entry name" value="CYTOCHROME_P450"/>
    <property type="match status" value="1"/>
</dbReference>
<dbReference type="Pfam" id="PF00067">
    <property type="entry name" value="p450"/>
    <property type="match status" value="1"/>
</dbReference>
<evidence type="ECO:0000313" key="3">
    <source>
        <dbReference type="EMBL" id="MBU9723275.1"/>
    </source>
</evidence>
<protein>
    <submittedName>
        <fullName evidence="3">Cytochrome P450</fullName>
    </submittedName>
</protein>
<dbReference type="InterPro" id="IPR036396">
    <property type="entry name" value="Cyt_P450_sf"/>
</dbReference>
<dbReference type="InterPro" id="IPR017972">
    <property type="entry name" value="Cyt_P450_CS"/>
</dbReference>